<keyword evidence="4" id="KW-0812">Transmembrane</keyword>
<evidence type="ECO:0000256" key="4">
    <source>
        <dbReference type="SAM" id="Phobius"/>
    </source>
</evidence>
<dbReference type="PRINTS" id="PR00973">
    <property type="entry name" value="RIBOSOMALS17"/>
</dbReference>
<comment type="similarity">
    <text evidence="1">Belongs to the universal ribosomal protein uS17 family.</text>
</comment>
<accession>A0A426YSE5</accession>
<keyword evidence="2" id="KW-0689">Ribosomal protein</keyword>
<keyword evidence="4" id="KW-1133">Transmembrane helix</keyword>
<evidence type="ECO:0000256" key="1">
    <source>
        <dbReference type="ARBA" id="ARBA00010254"/>
    </source>
</evidence>
<name>A0A426YSE5_ENSVE</name>
<dbReference type="InterPro" id="IPR000266">
    <property type="entry name" value="Ribosomal_uS17"/>
</dbReference>
<evidence type="ECO:0000313" key="5">
    <source>
        <dbReference type="EMBL" id="RRT54666.1"/>
    </source>
</evidence>
<organism evidence="5 6">
    <name type="scientific">Ensete ventricosum</name>
    <name type="common">Abyssinian banana</name>
    <name type="synonym">Musa ensete</name>
    <dbReference type="NCBI Taxonomy" id="4639"/>
    <lineage>
        <taxon>Eukaryota</taxon>
        <taxon>Viridiplantae</taxon>
        <taxon>Streptophyta</taxon>
        <taxon>Embryophyta</taxon>
        <taxon>Tracheophyta</taxon>
        <taxon>Spermatophyta</taxon>
        <taxon>Magnoliopsida</taxon>
        <taxon>Liliopsida</taxon>
        <taxon>Zingiberales</taxon>
        <taxon>Musaceae</taxon>
        <taxon>Ensete</taxon>
    </lineage>
</organism>
<dbReference type="GO" id="GO:0003735">
    <property type="term" value="F:structural constituent of ribosome"/>
    <property type="evidence" value="ECO:0007669"/>
    <property type="project" value="InterPro"/>
</dbReference>
<feature type="transmembrane region" description="Helical" evidence="4">
    <location>
        <begin position="93"/>
        <end position="115"/>
    </location>
</feature>
<proteinExistence type="inferred from homology"/>
<dbReference type="Proteomes" id="UP000287651">
    <property type="component" value="Unassembled WGS sequence"/>
</dbReference>
<evidence type="ECO:0000256" key="3">
    <source>
        <dbReference type="ARBA" id="ARBA00023274"/>
    </source>
</evidence>
<dbReference type="AlphaFoldDB" id="A0A426YSE5"/>
<dbReference type="PANTHER" id="PTHR10744">
    <property type="entry name" value="40S RIBOSOMAL PROTEIN S11 FAMILY MEMBER"/>
    <property type="match status" value="1"/>
</dbReference>
<evidence type="ECO:0008006" key="7">
    <source>
        <dbReference type="Google" id="ProtNLM"/>
    </source>
</evidence>
<evidence type="ECO:0000256" key="2">
    <source>
        <dbReference type="ARBA" id="ARBA00022980"/>
    </source>
</evidence>
<keyword evidence="4" id="KW-0472">Membrane</keyword>
<dbReference type="EMBL" id="AMZH03010485">
    <property type="protein sequence ID" value="RRT54666.1"/>
    <property type="molecule type" value="Genomic_DNA"/>
</dbReference>
<dbReference type="PANTHER" id="PTHR10744:SF9">
    <property type="entry name" value="40S RIBOSOMAL PROTEIN S11-RELATED"/>
    <property type="match status" value="1"/>
</dbReference>
<keyword evidence="3" id="KW-0687">Ribonucleoprotein</keyword>
<dbReference type="Gene3D" id="2.40.50.1000">
    <property type="match status" value="1"/>
</dbReference>
<dbReference type="GO" id="GO:0006412">
    <property type="term" value="P:translation"/>
    <property type="evidence" value="ECO:0007669"/>
    <property type="project" value="InterPro"/>
</dbReference>
<sequence length="120" mass="13718">MNRSVFVRRNYLHYVKKYRRQANLHSNIAARISPSFSVKEGDHVGIGQCRPLLKTARFTVLKVIPAVEERRHLLQSEVSICSSVARAIGIFKLLLHVLFWTLWLSIQMSVCSIVVEQAVS</sequence>
<dbReference type="InterPro" id="IPR012340">
    <property type="entry name" value="NA-bd_OB-fold"/>
</dbReference>
<dbReference type="SUPFAM" id="SSF50249">
    <property type="entry name" value="Nucleic acid-binding proteins"/>
    <property type="match status" value="1"/>
</dbReference>
<gene>
    <name evidence="5" type="ORF">B296_00039110</name>
</gene>
<dbReference type="Pfam" id="PF00366">
    <property type="entry name" value="Ribosomal_S17"/>
    <property type="match status" value="1"/>
</dbReference>
<evidence type="ECO:0000313" key="6">
    <source>
        <dbReference type="Proteomes" id="UP000287651"/>
    </source>
</evidence>
<protein>
    <recommendedName>
        <fullName evidence="7">40S ribosomal protein S11 N-terminal domain-containing protein</fullName>
    </recommendedName>
</protein>
<comment type="caution">
    <text evidence="5">The sequence shown here is derived from an EMBL/GenBank/DDBJ whole genome shotgun (WGS) entry which is preliminary data.</text>
</comment>
<dbReference type="CDD" id="cd00364">
    <property type="entry name" value="Ribosomal_uS17"/>
    <property type="match status" value="1"/>
</dbReference>
<reference evidence="5 6" key="1">
    <citation type="journal article" date="2014" name="Agronomy (Basel)">
        <title>A Draft Genome Sequence for Ensete ventricosum, the Drought-Tolerant Tree Against Hunger.</title>
        <authorList>
            <person name="Harrison J."/>
            <person name="Moore K.A."/>
            <person name="Paszkiewicz K."/>
            <person name="Jones T."/>
            <person name="Grant M."/>
            <person name="Ambacheew D."/>
            <person name="Muzemil S."/>
            <person name="Studholme D.J."/>
        </authorList>
    </citation>
    <scope>NUCLEOTIDE SEQUENCE [LARGE SCALE GENOMIC DNA]</scope>
</reference>
<dbReference type="GO" id="GO:0022627">
    <property type="term" value="C:cytosolic small ribosomal subunit"/>
    <property type="evidence" value="ECO:0007669"/>
    <property type="project" value="TreeGrafter"/>
</dbReference>